<dbReference type="AlphaFoldDB" id="A0A9D1W092"/>
<reference evidence="9" key="1">
    <citation type="journal article" date="2021" name="PeerJ">
        <title>Extensive microbial diversity within the chicken gut microbiome revealed by metagenomics and culture.</title>
        <authorList>
            <person name="Gilroy R."/>
            <person name="Ravi A."/>
            <person name="Getino M."/>
            <person name="Pursley I."/>
            <person name="Horton D.L."/>
            <person name="Alikhan N.F."/>
            <person name="Baker D."/>
            <person name="Gharbi K."/>
            <person name="Hall N."/>
            <person name="Watson M."/>
            <person name="Adriaenssens E.M."/>
            <person name="Foster-Nyarko E."/>
            <person name="Jarju S."/>
            <person name="Secka A."/>
            <person name="Antonio M."/>
            <person name="Oren A."/>
            <person name="Chaudhuri R.R."/>
            <person name="La Ragione R."/>
            <person name="Hildebrand F."/>
            <person name="Pallen M.J."/>
        </authorList>
    </citation>
    <scope>NUCLEOTIDE SEQUENCE</scope>
    <source>
        <strain evidence="9">2189</strain>
    </source>
</reference>
<evidence type="ECO:0000256" key="7">
    <source>
        <dbReference type="ARBA" id="ARBA00023136"/>
    </source>
</evidence>
<organism evidence="9 10">
    <name type="scientific">Candidatus Borkfalkia faecavium</name>
    <dbReference type="NCBI Taxonomy" id="2838508"/>
    <lineage>
        <taxon>Bacteria</taxon>
        <taxon>Bacillati</taxon>
        <taxon>Bacillota</taxon>
        <taxon>Clostridia</taxon>
        <taxon>Christensenellales</taxon>
        <taxon>Christensenellaceae</taxon>
        <taxon>Candidatus Borkfalkia</taxon>
    </lineage>
</organism>
<feature type="transmembrane region" description="Helical" evidence="8">
    <location>
        <begin position="409"/>
        <end position="429"/>
    </location>
</feature>
<feature type="transmembrane region" description="Helical" evidence="8">
    <location>
        <begin position="381"/>
        <end position="403"/>
    </location>
</feature>
<keyword evidence="3" id="KW-1003">Cell membrane</keyword>
<reference evidence="9" key="2">
    <citation type="submission" date="2021-04" db="EMBL/GenBank/DDBJ databases">
        <authorList>
            <person name="Gilroy R."/>
        </authorList>
    </citation>
    <scope>NUCLEOTIDE SEQUENCE</scope>
    <source>
        <strain evidence="9">2189</strain>
    </source>
</reference>
<feature type="transmembrane region" description="Helical" evidence="8">
    <location>
        <begin position="127"/>
        <end position="148"/>
    </location>
</feature>
<keyword evidence="7 8" id="KW-0472">Membrane</keyword>
<dbReference type="EMBL" id="DXEW01000004">
    <property type="protein sequence ID" value="HIX49813.1"/>
    <property type="molecule type" value="Genomic_DNA"/>
</dbReference>
<keyword evidence="4 8" id="KW-0812">Transmembrane</keyword>
<keyword evidence="6" id="KW-0406">Ion transport</keyword>
<name>A0A9D1W092_9FIRM</name>
<dbReference type="PANTHER" id="PTHR32024">
    <property type="entry name" value="TRK SYSTEM POTASSIUM UPTAKE PROTEIN TRKG-RELATED"/>
    <property type="match status" value="1"/>
</dbReference>
<feature type="transmembrane region" description="Helical" evidence="8">
    <location>
        <begin position="154"/>
        <end position="172"/>
    </location>
</feature>
<evidence type="ECO:0000313" key="9">
    <source>
        <dbReference type="EMBL" id="HIX49813.1"/>
    </source>
</evidence>
<evidence type="ECO:0000256" key="5">
    <source>
        <dbReference type="ARBA" id="ARBA00022989"/>
    </source>
</evidence>
<dbReference type="GO" id="GO:0008324">
    <property type="term" value="F:monoatomic cation transmembrane transporter activity"/>
    <property type="evidence" value="ECO:0007669"/>
    <property type="project" value="InterPro"/>
</dbReference>
<evidence type="ECO:0000313" key="10">
    <source>
        <dbReference type="Proteomes" id="UP000886847"/>
    </source>
</evidence>
<sequence length="447" mass="48190">MRKIRMTPVRLLVLGFLAIIAAGTCLLLLPVSTRSGESPAFMDALFTAVTSTCVTGLVTQDTYSHWSTFGHVVILVLIQTGGIGFMTVVFALWKLGGKKISLKERAFMQESVAAPNLSGMVKLTGTILLGTFLFEGLGAFVMCFRFVPDFGWGRGIWMSVFTAVSAFCNAGIDLMGIKGEPFASMTSYSGDPVICLTIPILILVGGLGFFVWQDIKNNRFHLRKYSLHTKLVLVTTAVLVVVPWAIMIVAENDLPWQERILSTFFTAVTPRTAGFNVLPLSGAGSVRQVTIFLSIVLMFIGGSSGSTAGGIKTNTLAALVLSVVSLLRGKRSVECFGRRLDEENVKNAAQFVTLYLLFAMLGVILICIFEQENAHVDSLTAVVFEVISALSTVGLTLGITPFLSVGSELVLSVLMYLGRVGCMTFMLSLRTPSAPAASLPLERIRIG</sequence>
<dbReference type="Proteomes" id="UP000886847">
    <property type="component" value="Unassembled WGS sequence"/>
</dbReference>
<evidence type="ECO:0000256" key="6">
    <source>
        <dbReference type="ARBA" id="ARBA00023065"/>
    </source>
</evidence>
<comment type="caution">
    <text evidence="9">The sequence shown here is derived from an EMBL/GenBank/DDBJ whole genome shotgun (WGS) entry which is preliminary data.</text>
</comment>
<proteinExistence type="predicted"/>
<evidence type="ECO:0000256" key="1">
    <source>
        <dbReference type="ARBA" id="ARBA00004651"/>
    </source>
</evidence>
<evidence type="ECO:0000256" key="2">
    <source>
        <dbReference type="ARBA" id="ARBA00022448"/>
    </source>
</evidence>
<keyword evidence="5 8" id="KW-1133">Transmembrane helix</keyword>
<evidence type="ECO:0000256" key="4">
    <source>
        <dbReference type="ARBA" id="ARBA00022692"/>
    </source>
</evidence>
<evidence type="ECO:0000256" key="3">
    <source>
        <dbReference type="ARBA" id="ARBA00022475"/>
    </source>
</evidence>
<feature type="transmembrane region" description="Helical" evidence="8">
    <location>
        <begin position="69"/>
        <end position="93"/>
    </location>
</feature>
<feature type="transmembrane region" description="Helical" evidence="8">
    <location>
        <begin position="348"/>
        <end position="369"/>
    </location>
</feature>
<comment type="subcellular location">
    <subcellularLocation>
        <location evidence="1">Cell membrane</location>
        <topology evidence="1">Multi-pass membrane protein</topology>
    </subcellularLocation>
</comment>
<dbReference type="PANTHER" id="PTHR32024:SF1">
    <property type="entry name" value="KTR SYSTEM POTASSIUM UPTAKE PROTEIN B"/>
    <property type="match status" value="1"/>
</dbReference>
<keyword evidence="2" id="KW-0813">Transport</keyword>
<dbReference type="GO" id="GO:0030001">
    <property type="term" value="P:metal ion transport"/>
    <property type="evidence" value="ECO:0007669"/>
    <property type="project" value="UniProtKB-ARBA"/>
</dbReference>
<protein>
    <submittedName>
        <fullName evidence="9">Trk family potassium uptake protein</fullName>
    </submittedName>
</protein>
<gene>
    <name evidence="9" type="ORF">H9851_00820</name>
</gene>
<feature type="transmembrane region" description="Helical" evidence="8">
    <location>
        <begin position="289"/>
        <end position="311"/>
    </location>
</feature>
<dbReference type="Pfam" id="PF02386">
    <property type="entry name" value="TrkH"/>
    <property type="match status" value="1"/>
</dbReference>
<feature type="transmembrane region" description="Helical" evidence="8">
    <location>
        <begin position="232"/>
        <end position="250"/>
    </location>
</feature>
<feature type="transmembrane region" description="Helical" evidence="8">
    <location>
        <begin position="193"/>
        <end position="212"/>
    </location>
</feature>
<accession>A0A9D1W092</accession>
<dbReference type="InterPro" id="IPR003445">
    <property type="entry name" value="Cat_transpt"/>
</dbReference>
<dbReference type="GO" id="GO:0005886">
    <property type="term" value="C:plasma membrane"/>
    <property type="evidence" value="ECO:0007669"/>
    <property type="project" value="UniProtKB-SubCell"/>
</dbReference>
<evidence type="ECO:0000256" key="8">
    <source>
        <dbReference type="SAM" id="Phobius"/>
    </source>
</evidence>